<keyword evidence="1" id="KW-0732">Signal</keyword>
<dbReference type="Proteomes" id="UP000008694">
    <property type="component" value="Unassembled WGS sequence"/>
</dbReference>
<evidence type="ECO:0000313" key="2">
    <source>
        <dbReference type="EMBL" id="EFH42879.1"/>
    </source>
</evidence>
<dbReference type="Gramene" id="scaffold_803175.1">
    <property type="protein sequence ID" value="scaffold_803175.1"/>
    <property type="gene ID" value="scaffold_803175.1"/>
</dbReference>
<feature type="signal peptide" evidence="1">
    <location>
        <begin position="1"/>
        <end position="20"/>
    </location>
</feature>
<dbReference type="AlphaFoldDB" id="D7MRV2"/>
<reference evidence="3" key="1">
    <citation type="journal article" date="2011" name="Nat. Genet.">
        <title>The Arabidopsis lyrata genome sequence and the basis of rapid genome size change.</title>
        <authorList>
            <person name="Hu T.T."/>
            <person name="Pattyn P."/>
            <person name="Bakker E.G."/>
            <person name="Cao J."/>
            <person name="Cheng J.-F."/>
            <person name="Clark R.M."/>
            <person name="Fahlgren N."/>
            <person name="Fawcett J.A."/>
            <person name="Grimwood J."/>
            <person name="Gundlach H."/>
            <person name="Haberer G."/>
            <person name="Hollister J.D."/>
            <person name="Ossowski S."/>
            <person name="Ottilar R.P."/>
            <person name="Salamov A.A."/>
            <person name="Schneeberger K."/>
            <person name="Spannagl M."/>
            <person name="Wang X."/>
            <person name="Yang L."/>
            <person name="Nasrallah M.E."/>
            <person name="Bergelson J."/>
            <person name="Carrington J.C."/>
            <person name="Gaut B.S."/>
            <person name="Schmutz J."/>
            <person name="Mayer K.F.X."/>
            <person name="Van de Peer Y."/>
            <person name="Grigoriev I.V."/>
            <person name="Nordborg M."/>
            <person name="Weigel D."/>
            <person name="Guo Y.-L."/>
        </authorList>
    </citation>
    <scope>NUCLEOTIDE SEQUENCE [LARGE SCALE GENOMIC DNA]</scope>
    <source>
        <strain evidence="3">cv. MN47</strain>
    </source>
</reference>
<organism evidence="3">
    <name type="scientific">Arabidopsis lyrata subsp. lyrata</name>
    <name type="common">Lyre-leaved rock-cress</name>
    <dbReference type="NCBI Taxonomy" id="81972"/>
    <lineage>
        <taxon>Eukaryota</taxon>
        <taxon>Viridiplantae</taxon>
        <taxon>Streptophyta</taxon>
        <taxon>Embryophyta</taxon>
        <taxon>Tracheophyta</taxon>
        <taxon>Spermatophyta</taxon>
        <taxon>Magnoliopsida</taxon>
        <taxon>eudicotyledons</taxon>
        <taxon>Gunneridae</taxon>
        <taxon>Pentapetalae</taxon>
        <taxon>rosids</taxon>
        <taxon>malvids</taxon>
        <taxon>Brassicales</taxon>
        <taxon>Brassicaceae</taxon>
        <taxon>Camelineae</taxon>
        <taxon>Arabidopsis</taxon>
    </lineage>
</organism>
<keyword evidence="3" id="KW-1185">Reference proteome</keyword>
<accession>D7MRV2</accession>
<evidence type="ECO:0000256" key="1">
    <source>
        <dbReference type="SAM" id="SignalP"/>
    </source>
</evidence>
<sequence length="82" mass="9391">MLPPLVILVGTWSFSDTVAANYWSLYFESLNIVTSRNLYYTIDSNAFVIISLKKFLLKMDRADTWGFVSGGRCLYLKLLLCL</sequence>
<protein>
    <submittedName>
        <fullName evidence="2">Predicted protein</fullName>
    </submittedName>
</protein>
<dbReference type="HOGENOM" id="CLU_2561408_0_0_1"/>
<proteinExistence type="predicted"/>
<evidence type="ECO:0000313" key="3">
    <source>
        <dbReference type="Proteomes" id="UP000008694"/>
    </source>
</evidence>
<name>D7MRV2_ARALL</name>
<gene>
    <name evidence="2" type="ORF">ARALYDRAFT_919775</name>
</gene>
<dbReference type="EMBL" id="GL348720">
    <property type="protein sequence ID" value="EFH42879.1"/>
    <property type="molecule type" value="Genomic_DNA"/>
</dbReference>
<feature type="chain" id="PRO_5003104374" evidence="1">
    <location>
        <begin position="21"/>
        <end position="82"/>
    </location>
</feature>